<keyword evidence="2" id="KW-0479">Metal-binding</keyword>
<evidence type="ECO:0000256" key="9">
    <source>
        <dbReference type="SAM" id="MobiDB-lite"/>
    </source>
</evidence>
<dbReference type="GO" id="GO:0051213">
    <property type="term" value="F:dioxygenase activity"/>
    <property type="evidence" value="ECO:0007669"/>
    <property type="project" value="UniProtKB-KW"/>
</dbReference>
<keyword evidence="6" id="KW-0560">Oxidoreductase</keyword>
<dbReference type="GO" id="GO:0006307">
    <property type="term" value="P:DNA alkylation repair"/>
    <property type="evidence" value="ECO:0007669"/>
    <property type="project" value="InterPro"/>
</dbReference>
<protein>
    <submittedName>
        <fullName evidence="11">Alpha-ketoglutarate-dependent dioxygenase AlkB</fullName>
    </submittedName>
</protein>
<dbReference type="InterPro" id="IPR027450">
    <property type="entry name" value="AlkB-like"/>
</dbReference>
<evidence type="ECO:0000256" key="5">
    <source>
        <dbReference type="ARBA" id="ARBA00022964"/>
    </source>
</evidence>
<comment type="caution">
    <text evidence="11">The sequence shown here is derived from an EMBL/GenBank/DDBJ whole genome shotgun (WGS) entry which is preliminary data.</text>
</comment>
<dbReference type="GO" id="GO:0032451">
    <property type="term" value="F:demethylase activity"/>
    <property type="evidence" value="ECO:0007669"/>
    <property type="project" value="UniProtKB-ARBA"/>
</dbReference>
<dbReference type="GO" id="GO:0140097">
    <property type="term" value="F:catalytic activity, acting on DNA"/>
    <property type="evidence" value="ECO:0007669"/>
    <property type="project" value="UniProtKB-ARBA"/>
</dbReference>
<evidence type="ECO:0000259" key="10">
    <source>
        <dbReference type="PROSITE" id="PS51471"/>
    </source>
</evidence>
<proteinExistence type="predicted"/>
<dbReference type="InterPro" id="IPR005123">
    <property type="entry name" value="Oxoglu/Fe-dep_dioxygenase_dom"/>
</dbReference>
<reference evidence="11 12" key="1">
    <citation type="submission" date="2019-04" db="EMBL/GenBank/DDBJ databases">
        <title>Taxonomy of novel Haliea sp. from mangrove soil of West Coast of India.</title>
        <authorList>
            <person name="Verma A."/>
            <person name="Kumar P."/>
            <person name="Krishnamurthi S."/>
        </authorList>
    </citation>
    <scope>NUCLEOTIDE SEQUENCE [LARGE SCALE GENOMIC DNA]</scope>
    <source>
        <strain evidence="11 12">SAOS-164</strain>
    </source>
</reference>
<evidence type="ECO:0000313" key="12">
    <source>
        <dbReference type="Proteomes" id="UP000298050"/>
    </source>
</evidence>
<keyword evidence="8" id="KW-0234">DNA repair</keyword>
<evidence type="ECO:0000256" key="7">
    <source>
        <dbReference type="ARBA" id="ARBA00023004"/>
    </source>
</evidence>
<dbReference type="GO" id="GO:0046872">
    <property type="term" value="F:metal ion binding"/>
    <property type="evidence" value="ECO:0007669"/>
    <property type="project" value="UniProtKB-KW"/>
</dbReference>
<dbReference type="GO" id="GO:0016705">
    <property type="term" value="F:oxidoreductase activity, acting on paired donors, with incorporation or reduction of molecular oxygen"/>
    <property type="evidence" value="ECO:0007669"/>
    <property type="project" value="UniProtKB-ARBA"/>
</dbReference>
<feature type="domain" description="Fe2OG dioxygenase" evidence="10">
    <location>
        <begin position="112"/>
        <end position="211"/>
    </location>
</feature>
<dbReference type="SUPFAM" id="SSF51197">
    <property type="entry name" value="Clavaminate synthase-like"/>
    <property type="match status" value="1"/>
</dbReference>
<dbReference type="Gene3D" id="2.60.120.590">
    <property type="entry name" value="Alpha-ketoglutarate-dependent dioxygenase AlkB-like"/>
    <property type="match status" value="1"/>
</dbReference>
<dbReference type="GO" id="GO:0016787">
    <property type="term" value="F:hydrolase activity"/>
    <property type="evidence" value="ECO:0007669"/>
    <property type="project" value="UniProtKB-ARBA"/>
</dbReference>
<evidence type="ECO:0000256" key="2">
    <source>
        <dbReference type="ARBA" id="ARBA00022723"/>
    </source>
</evidence>
<sequence>MQIEPGTPTDASDPDLGPVERLPLPDADLQLFHQLPLGASTTDLFQALQAETPWREESITLFGKTYLQPRLMAWYGDPDAHYRYSGKTYAPLPWTNLLLKLRDRMQQLAEAPLNSVLLNYYRDGRDSMGLHADDEPELGPAPVIASLSLGEARKLYFRHKRERGREGLDVTLTDGSVLLMRGATQANWKHGIRKLARPCGPRINLTFRQVQHGQA</sequence>
<dbReference type="Pfam" id="PF13532">
    <property type="entry name" value="2OG-FeII_Oxy_2"/>
    <property type="match status" value="1"/>
</dbReference>
<dbReference type="FunFam" id="2.60.120.590:FF:000004">
    <property type="entry name" value="DNA oxidative demethylase ALKBH2"/>
    <property type="match status" value="1"/>
</dbReference>
<evidence type="ECO:0000256" key="6">
    <source>
        <dbReference type="ARBA" id="ARBA00023002"/>
    </source>
</evidence>
<name>A0A4Z0LZA5_9GAMM</name>
<dbReference type="RefSeq" id="WP_135444704.1">
    <property type="nucleotide sequence ID" value="NZ_SRLE01000009.1"/>
</dbReference>
<gene>
    <name evidence="11" type="ORF">E4634_13365</name>
</gene>
<keyword evidence="12" id="KW-1185">Reference proteome</keyword>
<evidence type="ECO:0000256" key="8">
    <source>
        <dbReference type="ARBA" id="ARBA00023204"/>
    </source>
</evidence>
<evidence type="ECO:0000256" key="1">
    <source>
        <dbReference type="ARBA" id="ARBA00001954"/>
    </source>
</evidence>
<comment type="cofactor">
    <cofactor evidence="1">
        <name>Fe(2+)</name>
        <dbReference type="ChEBI" id="CHEBI:29033"/>
    </cofactor>
</comment>
<dbReference type="Proteomes" id="UP000298050">
    <property type="component" value="Unassembled WGS sequence"/>
</dbReference>
<accession>A0A4Z0LZA5</accession>
<evidence type="ECO:0000256" key="3">
    <source>
        <dbReference type="ARBA" id="ARBA00022763"/>
    </source>
</evidence>
<keyword evidence="4" id="KW-0460">Magnesium</keyword>
<dbReference type="OrthoDB" id="190276at2"/>
<dbReference type="PROSITE" id="PS51471">
    <property type="entry name" value="FE2OG_OXY"/>
    <property type="match status" value="1"/>
</dbReference>
<dbReference type="InterPro" id="IPR037151">
    <property type="entry name" value="AlkB-like_sf"/>
</dbReference>
<dbReference type="AlphaFoldDB" id="A0A4Z0LZA5"/>
<keyword evidence="3" id="KW-0227">DNA damage</keyword>
<dbReference type="EMBL" id="SRLE01000009">
    <property type="protein sequence ID" value="TGD72516.1"/>
    <property type="molecule type" value="Genomic_DNA"/>
</dbReference>
<dbReference type="PANTHER" id="PTHR31212:SF4">
    <property type="entry name" value="ALPHA-KETOGLUTARATE-DEPENDENT DIOXYGENASE ALKB HOMOLOG 3"/>
    <property type="match status" value="1"/>
</dbReference>
<evidence type="ECO:0000256" key="4">
    <source>
        <dbReference type="ARBA" id="ARBA00022842"/>
    </source>
</evidence>
<feature type="region of interest" description="Disordered" evidence="9">
    <location>
        <begin position="1"/>
        <end position="20"/>
    </location>
</feature>
<keyword evidence="7" id="KW-0408">Iron</keyword>
<organism evidence="11 12">
    <name type="scientific">Mangrovimicrobium sediminis</name>
    <dbReference type="NCBI Taxonomy" id="2562682"/>
    <lineage>
        <taxon>Bacteria</taxon>
        <taxon>Pseudomonadati</taxon>
        <taxon>Pseudomonadota</taxon>
        <taxon>Gammaproteobacteria</taxon>
        <taxon>Cellvibrionales</taxon>
        <taxon>Halieaceae</taxon>
        <taxon>Mangrovimicrobium</taxon>
    </lineage>
</organism>
<evidence type="ECO:0000313" key="11">
    <source>
        <dbReference type="EMBL" id="TGD72516.1"/>
    </source>
</evidence>
<dbReference type="InterPro" id="IPR032854">
    <property type="entry name" value="ALKBH3"/>
</dbReference>
<dbReference type="PANTHER" id="PTHR31212">
    <property type="entry name" value="ALPHA-KETOGLUTARATE-DEPENDENT DIOXYGENASE ALKB HOMOLOG 3"/>
    <property type="match status" value="1"/>
</dbReference>
<keyword evidence="5 11" id="KW-0223">Dioxygenase</keyword>